<dbReference type="EMBL" id="FWFZ01000004">
    <property type="protein sequence ID" value="SLN30491.1"/>
    <property type="molecule type" value="Genomic_DNA"/>
</dbReference>
<name>A0A1Y5S1Z7_9RHOB</name>
<feature type="region of interest" description="Disordered" evidence="1">
    <location>
        <begin position="1"/>
        <end position="21"/>
    </location>
</feature>
<evidence type="ECO:0000256" key="1">
    <source>
        <dbReference type="SAM" id="MobiDB-lite"/>
    </source>
</evidence>
<dbReference type="AlphaFoldDB" id="A0A1Y5S1Z7"/>
<feature type="compositionally biased region" description="Basic residues" evidence="1">
    <location>
        <begin position="44"/>
        <end position="53"/>
    </location>
</feature>
<evidence type="ECO:0000313" key="3">
    <source>
        <dbReference type="Proteomes" id="UP000193900"/>
    </source>
</evidence>
<gene>
    <name evidence="2" type="ORF">ROA7023_01039</name>
</gene>
<evidence type="ECO:0000313" key="2">
    <source>
        <dbReference type="EMBL" id="SLN30491.1"/>
    </source>
</evidence>
<sequence>MTERLDARNAGMTPPASMESLCPLTRTDVIHRADADLRHIRAGGRHRHPHCTGHRAPGVRRMPTPRPVTLTCNTDLKDDHIMMGIFSDTFRTATRTEATPQTRTPGGRAPVSTSKATGAEIGRLRRAMIRAGLL</sequence>
<feature type="region of interest" description="Disordered" evidence="1">
    <location>
        <begin position="44"/>
        <end position="65"/>
    </location>
</feature>
<proteinExistence type="predicted"/>
<dbReference type="RefSeq" id="WP_159458446.1">
    <property type="nucleotide sequence ID" value="NZ_FWFZ01000004.1"/>
</dbReference>
<dbReference type="Proteomes" id="UP000193900">
    <property type="component" value="Unassembled WGS sequence"/>
</dbReference>
<feature type="region of interest" description="Disordered" evidence="1">
    <location>
        <begin position="96"/>
        <end position="119"/>
    </location>
</feature>
<protein>
    <submittedName>
        <fullName evidence="2">Uncharacterized protein</fullName>
    </submittedName>
</protein>
<accession>A0A1Y5S1Z7</accession>
<keyword evidence="3" id="KW-1185">Reference proteome</keyword>
<reference evidence="2 3" key="1">
    <citation type="submission" date="2017-03" db="EMBL/GenBank/DDBJ databases">
        <authorList>
            <person name="Afonso C.L."/>
            <person name="Miller P.J."/>
            <person name="Scott M.A."/>
            <person name="Spackman E."/>
            <person name="Goraichik I."/>
            <person name="Dimitrov K.M."/>
            <person name="Suarez D.L."/>
            <person name="Swayne D.E."/>
        </authorList>
    </citation>
    <scope>NUCLEOTIDE SEQUENCE [LARGE SCALE GENOMIC DNA]</scope>
    <source>
        <strain evidence="2 3">CECT 7023</strain>
    </source>
</reference>
<organism evidence="2 3">
    <name type="scientific">Roseisalinus antarcticus</name>
    <dbReference type="NCBI Taxonomy" id="254357"/>
    <lineage>
        <taxon>Bacteria</taxon>
        <taxon>Pseudomonadati</taxon>
        <taxon>Pseudomonadota</taxon>
        <taxon>Alphaproteobacteria</taxon>
        <taxon>Rhodobacterales</taxon>
        <taxon>Roseobacteraceae</taxon>
        <taxon>Roseisalinus</taxon>
    </lineage>
</organism>